<evidence type="ECO:0000313" key="3">
    <source>
        <dbReference type="Proteomes" id="UP000551878"/>
    </source>
</evidence>
<comment type="caution">
    <text evidence="2">The sequence shown here is derived from an EMBL/GenBank/DDBJ whole genome shotgun (WGS) entry which is preliminary data.</text>
</comment>
<dbReference type="AlphaFoldDB" id="A0A840QPP7"/>
<keyword evidence="3" id="KW-1185">Reference proteome</keyword>
<dbReference type="InterPro" id="IPR024301">
    <property type="entry name" value="Amidase_6"/>
</dbReference>
<accession>A0A840QPP7</accession>
<dbReference type="EMBL" id="JACHHB010000005">
    <property type="protein sequence ID" value="MBB5173345.1"/>
    <property type="molecule type" value="Genomic_DNA"/>
</dbReference>
<dbReference type="Pfam" id="PF12671">
    <property type="entry name" value="Amidase_6"/>
    <property type="match status" value="1"/>
</dbReference>
<name>A0A840QPP7_9BACI</name>
<organism evidence="2 3">
    <name type="scientific">Texcoconibacillus texcoconensis</name>
    <dbReference type="NCBI Taxonomy" id="1095777"/>
    <lineage>
        <taxon>Bacteria</taxon>
        <taxon>Bacillati</taxon>
        <taxon>Bacillota</taxon>
        <taxon>Bacilli</taxon>
        <taxon>Bacillales</taxon>
        <taxon>Bacillaceae</taxon>
        <taxon>Texcoconibacillus</taxon>
    </lineage>
</organism>
<dbReference type="RefSeq" id="WP_184663788.1">
    <property type="nucleotide sequence ID" value="NZ_JACHHB010000005.1"/>
</dbReference>
<dbReference type="Proteomes" id="UP000551878">
    <property type="component" value="Unassembled WGS sequence"/>
</dbReference>
<proteinExistence type="predicted"/>
<sequence length="297" mass="35468">MGQWVRTLKNYLEGCFQSYIRDDQQSTFFQSEEREALERKKLQLAERDAEIVKNIIGGQVFGVKTHSYGQTIDYGLSLQHLIKQGDFFYIEEHFYDRRAFFYRGKLVDERCLSSDGNYQQTVNRKKQRRMERSRNRYEYNRLEAVKYAERWWNDYNPQYQRFEDNCTNFISQCLYAGGAPMTGYPDRAKGWWYKGNQWSFSWAVTHSFRWYLSGSESGLQAHEVESPKQLQRGDVILYDFDGNGRWQHATIVVAFDQQGMPLVNAHTVNSRMRYWKYEDSTAWTPNIQYKFFHIISG</sequence>
<gene>
    <name evidence="2" type="ORF">HNQ41_001514</name>
</gene>
<evidence type="ECO:0000313" key="2">
    <source>
        <dbReference type="EMBL" id="MBB5173345.1"/>
    </source>
</evidence>
<feature type="domain" description="Putative amidase" evidence="1">
    <location>
        <begin position="138"/>
        <end position="291"/>
    </location>
</feature>
<protein>
    <recommendedName>
        <fullName evidence="1">Putative amidase domain-containing protein</fullName>
    </recommendedName>
</protein>
<dbReference type="PANTHER" id="PTHR40032">
    <property type="entry name" value="EXPORTED PROTEIN-RELATED"/>
    <property type="match status" value="1"/>
</dbReference>
<dbReference type="PANTHER" id="PTHR40032:SF1">
    <property type="entry name" value="EXPORTED PROTEIN"/>
    <property type="match status" value="1"/>
</dbReference>
<evidence type="ECO:0000259" key="1">
    <source>
        <dbReference type="Pfam" id="PF12671"/>
    </source>
</evidence>
<reference evidence="2 3" key="1">
    <citation type="submission" date="2020-08" db="EMBL/GenBank/DDBJ databases">
        <title>Genomic Encyclopedia of Type Strains, Phase IV (KMG-IV): sequencing the most valuable type-strain genomes for metagenomic binning, comparative biology and taxonomic classification.</title>
        <authorList>
            <person name="Goeker M."/>
        </authorList>
    </citation>
    <scope>NUCLEOTIDE SEQUENCE [LARGE SCALE GENOMIC DNA]</scope>
    <source>
        <strain evidence="2 3">DSM 24696</strain>
    </source>
</reference>